<dbReference type="PANTHER" id="PTHR46270:SF2">
    <property type="entry name" value="TIR DOMAIN-CONTAINING PROTEIN"/>
    <property type="match status" value="1"/>
</dbReference>
<evidence type="ECO:0000259" key="2">
    <source>
        <dbReference type="PROSITE" id="PS50104"/>
    </source>
</evidence>
<evidence type="ECO:0000313" key="5">
    <source>
        <dbReference type="Proteomes" id="UP000663828"/>
    </source>
</evidence>
<name>A0A815K4Z9_ADIRI</name>
<evidence type="ECO:0000256" key="1">
    <source>
        <dbReference type="SAM" id="MobiDB-lite"/>
    </source>
</evidence>
<dbReference type="Gene3D" id="3.40.50.10140">
    <property type="entry name" value="Toll/interleukin-1 receptor homology (TIR) domain"/>
    <property type="match status" value="1"/>
</dbReference>
<gene>
    <name evidence="3" type="ORF">EDS130_LOCUS23406</name>
    <name evidence="4" type="ORF">XAT740_LOCUS33453</name>
</gene>
<dbReference type="AlphaFoldDB" id="A0A815K4Z9"/>
<dbReference type="EMBL" id="CAJNOJ010000127">
    <property type="protein sequence ID" value="CAF1165780.1"/>
    <property type="molecule type" value="Genomic_DNA"/>
</dbReference>
<organism evidence="4 5">
    <name type="scientific">Adineta ricciae</name>
    <name type="common">Rotifer</name>
    <dbReference type="NCBI Taxonomy" id="249248"/>
    <lineage>
        <taxon>Eukaryota</taxon>
        <taxon>Metazoa</taxon>
        <taxon>Spiralia</taxon>
        <taxon>Gnathifera</taxon>
        <taxon>Rotifera</taxon>
        <taxon>Eurotatoria</taxon>
        <taxon>Bdelloidea</taxon>
        <taxon>Adinetida</taxon>
        <taxon>Adinetidae</taxon>
        <taxon>Adineta</taxon>
    </lineage>
</organism>
<keyword evidence="5" id="KW-1185">Reference proteome</keyword>
<proteinExistence type="predicted"/>
<dbReference type="SUPFAM" id="SSF52200">
    <property type="entry name" value="Toll/Interleukin receptor TIR domain"/>
    <property type="match status" value="1"/>
</dbReference>
<dbReference type="PANTHER" id="PTHR46270">
    <property type="entry name" value="ARMADILLO-TYPE FOLD-RELATED"/>
    <property type="match status" value="1"/>
</dbReference>
<feature type="compositionally biased region" description="Polar residues" evidence="1">
    <location>
        <begin position="759"/>
        <end position="802"/>
    </location>
</feature>
<dbReference type="OrthoDB" id="10049870at2759"/>
<dbReference type="GO" id="GO:0007165">
    <property type="term" value="P:signal transduction"/>
    <property type="evidence" value="ECO:0007669"/>
    <property type="project" value="InterPro"/>
</dbReference>
<dbReference type="InterPro" id="IPR016024">
    <property type="entry name" value="ARM-type_fold"/>
</dbReference>
<feature type="domain" description="TIR" evidence="2">
    <location>
        <begin position="595"/>
        <end position="718"/>
    </location>
</feature>
<sequence length="891" mass="103646">MDKHSNIEDLDTAYKILRTYRYDSQDVKGFEKVQAAFEFCRLTIQKVGVSESTIDTTTRLQSVLKSNRQELERMPCNPPLASQPFFGQLKDLLLKTVKITGHKNSSTKDVIFRCFYSIYSILETFDIPFVFNDKFLSALKECLTSVRDNQYSPDDFRYAILAMLFDQIYTIEKFKSRYIEIYEKLYPVATPLILQCILNYYEQELKRFYDDDQGLTSRVDGDAKHRVFLNIFPEYLLMEGNEIHLPTLTKPQLDTFCQALFGWSYTLFNHFFKKQPKDFTLSVVIVRFLKLMNYCIPSIYFRRCARQNPVLVENLFRLLHLPLLVKNVTDYNARFGSKVVDSTVPEKHFELVLAAVELLYNLSVESCVVDYLRGLSDEEKPEIIRVLLKNCKKNNMYTAKFHCETLIALMNNDMDRLEEPKEIATSYVNCISKAVKTESQSFQKVRLSDTIIHLKIFVQNEQVKAEVVAQDGLTLLTTCATETRFDMASVQYPSMELIWSIIFDLSAAQLLRANKVFVDYVVDLTKSGTDNPDKHVLKRVAEGIDWQMKQKVVEEQKRNEAAKPVKLSVFGVPVDSTGKQITKEQRLAMEQSKDYKFDMMISYCHKDSTLCTQIHKQLKMETNARIWIDTEQMYGSLTERMSEAIEHSRIILVCYSNAYKESPNCQAECTYANDLKRIIIPLRMEANYRPNGWLKLIVGDRLYVDFVKYDFERAFGDLIRQLERYDKKYKETKEAPKPVNASNSSSVAQSQKKAMEVKNNPSLPVTQTGIKQTNKKSSLLDETSDTIETQTKSSTNDGTSDATYENKQVLDWTNEDVRNFFHDKQIAEMLQLLDRNPNGRVLCDYYQQLMNENSPYQVVKEEMKELHGIFLPYRAFVTFDRELRERISTKR</sequence>
<dbReference type="SUPFAM" id="SSF48371">
    <property type="entry name" value="ARM repeat"/>
    <property type="match status" value="1"/>
</dbReference>
<accession>A0A815K4Z9</accession>
<evidence type="ECO:0000313" key="4">
    <source>
        <dbReference type="EMBL" id="CAF1388165.1"/>
    </source>
</evidence>
<dbReference type="Pfam" id="PF13676">
    <property type="entry name" value="TIR_2"/>
    <property type="match status" value="1"/>
</dbReference>
<dbReference type="InterPro" id="IPR035897">
    <property type="entry name" value="Toll_tir_struct_dom_sf"/>
</dbReference>
<dbReference type="Proteomes" id="UP000663852">
    <property type="component" value="Unassembled WGS sequence"/>
</dbReference>
<dbReference type="EMBL" id="CAJNOR010003194">
    <property type="protein sequence ID" value="CAF1388165.1"/>
    <property type="molecule type" value="Genomic_DNA"/>
</dbReference>
<feature type="compositionally biased region" description="Low complexity" evidence="1">
    <location>
        <begin position="737"/>
        <end position="752"/>
    </location>
</feature>
<protein>
    <recommendedName>
        <fullName evidence="2">TIR domain-containing protein</fullName>
    </recommendedName>
</protein>
<dbReference type="Proteomes" id="UP000663828">
    <property type="component" value="Unassembled WGS sequence"/>
</dbReference>
<dbReference type="PROSITE" id="PS50104">
    <property type="entry name" value="TIR"/>
    <property type="match status" value="1"/>
</dbReference>
<reference evidence="4" key="1">
    <citation type="submission" date="2021-02" db="EMBL/GenBank/DDBJ databases">
        <authorList>
            <person name="Nowell W R."/>
        </authorList>
    </citation>
    <scope>NUCLEOTIDE SEQUENCE</scope>
</reference>
<dbReference type="InterPro" id="IPR000157">
    <property type="entry name" value="TIR_dom"/>
</dbReference>
<evidence type="ECO:0000313" key="3">
    <source>
        <dbReference type="EMBL" id="CAF1165780.1"/>
    </source>
</evidence>
<feature type="region of interest" description="Disordered" evidence="1">
    <location>
        <begin position="731"/>
        <end position="802"/>
    </location>
</feature>
<comment type="caution">
    <text evidence="4">The sequence shown here is derived from an EMBL/GenBank/DDBJ whole genome shotgun (WGS) entry which is preliminary data.</text>
</comment>